<evidence type="ECO:0000256" key="6">
    <source>
        <dbReference type="ARBA" id="ARBA00044504"/>
    </source>
</evidence>
<comment type="subcellular location">
    <subcellularLocation>
        <location evidence="1">Membrane</location>
        <topology evidence="1">Multi-pass membrane protein</topology>
    </subcellularLocation>
</comment>
<feature type="transmembrane region" description="Helical" evidence="7">
    <location>
        <begin position="465"/>
        <end position="484"/>
    </location>
</feature>
<comment type="caution">
    <text evidence="8">The sequence shown here is derived from an EMBL/GenBank/DDBJ whole genome shotgun (WGS) entry which is preliminary data.</text>
</comment>
<evidence type="ECO:0000256" key="7">
    <source>
        <dbReference type="SAM" id="Phobius"/>
    </source>
</evidence>
<dbReference type="Gene3D" id="1.20.1250.20">
    <property type="entry name" value="MFS general substrate transporter like domains"/>
    <property type="match status" value="1"/>
</dbReference>
<evidence type="ECO:0000313" key="8">
    <source>
        <dbReference type="EMBL" id="KAL3840337.1"/>
    </source>
</evidence>
<dbReference type="Pfam" id="PF00854">
    <property type="entry name" value="PTR2"/>
    <property type="match status" value="1"/>
</dbReference>
<evidence type="ECO:0000256" key="3">
    <source>
        <dbReference type="ARBA" id="ARBA00022692"/>
    </source>
</evidence>
<accession>A0ABD3TVW1</accession>
<keyword evidence="4 7" id="KW-1133">Transmembrane helix</keyword>
<feature type="transmembrane region" description="Helical" evidence="7">
    <location>
        <begin position="122"/>
        <end position="141"/>
    </location>
</feature>
<dbReference type="AlphaFoldDB" id="A0ABD3TVW1"/>
<evidence type="ECO:0000313" key="9">
    <source>
        <dbReference type="Proteomes" id="UP001634393"/>
    </source>
</evidence>
<comment type="similarity">
    <text evidence="2">Belongs to the major facilitator superfamily. Proton-dependent oligopeptide transporter (POT/PTR) (TC 2.A.17) family.</text>
</comment>
<reference evidence="8 9" key="1">
    <citation type="submission" date="2024-12" db="EMBL/GenBank/DDBJ databases">
        <title>The unique morphological basis and parallel evolutionary history of personate flowers in Penstemon.</title>
        <authorList>
            <person name="Depatie T.H."/>
            <person name="Wessinger C.A."/>
        </authorList>
    </citation>
    <scope>NUCLEOTIDE SEQUENCE [LARGE SCALE GENOMIC DNA]</scope>
    <source>
        <strain evidence="8">WTNN_2</strain>
        <tissue evidence="8">Leaf</tissue>
    </source>
</reference>
<dbReference type="EMBL" id="JBJXBP010000003">
    <property type="protein sequence ID" value="KAL3840337.1"/>
    <property type="molecule type" value="Genomic_DNA"/>
</dbReference>
<keyword evidence="3 7" id="KW-0812">Transmembrane</keyword>
<feature type="transmembrane region" description="Helical" evidence="7">
    <location>
        <begin position="418"/>
        <end position="440"/>
    </location>
</feature>
<feature type="transmembrane region" description="Helical" evidence="7">
    <location>
        <begin position="147"/>
        <end position="167"/>
    </location>
</feature>
<comment type="similarity">
    <text evidence="6">Belongs to the major facilitator superfamily. Phosphate:H(+) symporter (TC 2.A.1.9) family.</text>
</comment>
<feature type="transmembrane region" description="Helical" evidence="7">
    <location>
        <begin position="90"/>
        <end position="110"/>
    </location>
</feature>
<feature type="transmembrane region" description="Helical" evidence="7">
    <location>
        <begin position="380"/>
        <end position="398"/>
    </location>
</feature>
<dbReference type="GO" id="GO:0016020">
    <property type="term" value="C:membrane"/>
    <property type="evidence" value="ECO:0007669"/>
    <property type="project" value="UniProtKB-SubCell"/>
</dbReference>
<gene>
    <name evidence="8" type="ORF">ACJIZ3_024928</name>
</gene>
<organism evidence="8 9">
    <name type="scientific">Penstemon smallii</name>
    <dbReference type="NCBI Taxonomy" id="265156"/>
    <lineage>
        <taxon>Eukaryota</taxon>
        <taxon>Viridiplantae</taxon>
        <taxon>Streptophyta</taxon>
        <taxon>Embryophyta</taxon>
        <taxon>Tracheophyta</taxon>
        <taxon>Spermatophyta</taxon>
        <taxon>Magnoliopsida</taxon>
        <taxon>eudicotyledons</taxon>
        <taxon>Gunneridae</taxon>
        <taxon>Pentapetalae</taxon>
        <taxon>asterids</taxon>
        <taxon>lamiids</taxon>
        <taxon>Lamiales</taxon>
        <taxon>Plantaginaceae</taxon>
        <taxon>Cheloneae</taxon>
        <taxon>Penstemon</taxon>
    </lineage>
</organism>
<keyword evidence="9" id="KW-1185">Reference proteome</keyword>
<evidence type="ECO:0000256" key="1">
    <source>
        <dbReference type="ARBA" id="ARBA00004141"/>
    </source>
</evidence>
<dbReference type="Proteomes" id="UP001634393">
    <property type="component" value="Unassembled WGS sequence"/>
</dbReference>
<sequence length="505" mass="57696">MIFGWRLVNKNLSKLILHIKKYLLNYKRNIYIYIYISSNMDNNFIIYNIYSGVFLGIDFISLSLPPILANSTGTCQQYEPSSCIGHTQKGLFYTGMALVAIGISGHRPTVLYNVKSSTWKLLLSKHFVLGLLFPIIGTLVLPLSKLWWVYFGIPAICIAIATLLFLTRWCAYNKNNKPQGSPLTNVCRVFVACASKISQPLPVYKEDDDQERQSFPRTRYLRWLEKATIDTSPENEVKYRWKHCSVTEVEEAKIAVRMVPMWMMSIICGVVSSIGNTYFLEQANHLSREIGKIEVPLPVMLLFLTWVKSLCHDVDHSHSDDELIIGTSPVLLFGPAANISNAILYSVICCMAAAGVEIRRLNVIKRHALLDKPDEDIPMSIFWLVFQFFLLGVVESFFEKGISEFYLKEAPNSMKKYFSYFTKGVSGLGFMFSVLSVYVVGKISESGGKPNWFQFTLNRSRLDRYYWVLAALSCFNLLMFKLVASRYKYKKSIRHEAVQESLAEN</sequence>
<protein>
    <submittedName>
        <fullName evidence="8">Uncharacterized protein</fullName>
    </submittedName>
</protein>
<dbReference type="InterPro" id="IPR000109">
    <property type="entry name" value="POT_fam"/>
</dbReference>
<evidence type="ECO:0000256" key="4">
    <source>
        <dbReference type="ARBA" id="ARBA00022989"/>
    </source>
</evidence>
<evidence type="ECO:0000256" key="5">
    <source>
        <dbReference type="ARBA" id="ARBA00023136"/>
    </source>
</evidence>
<name>A0ABD3TVW1_9LAMI</name>
<evidence type="ECO:0000256" key="2">
    <source>
        <dbReference type="ARBA" id="ARBA00005982"/>
    </source>
</evidence>
<proteinExistence type="inferred from homology"/>
<dbReference type="InterPro" id="IPR036259">
    <property type="entry name" value="MFS_trans_sf"/>
</dbReference>
<feature type="transmembrane region" description="Helical" evidence="7">
    <location>
        <begin position="44"/>
        <end position="64"/>
    </location>
</feature>
<dbReference type="PANTHER" id="PTHR11654">
    <property type="entry name" value="OLIGOPEPTIDE TRANSPORTER-RELATED"/>
    <property type="match status" value="1"/>
</dbReference>
<keyword evidence="5 7" id="KW-0472">Membrane</keyword>